<dbReference type="Proteomes" id="UP000240728">
    <property type="component" value="Unassembled WGS sequence"/>
</dbReference>
<dbReference type="InterPro" id="IPR027417">
    <property type="entry name" value="P-loop_NTPase"/>
</dbReference>
<dbReference type="GO" id="GO:0016887">
    <property type="term" value="F:ATP hydrolysis activity"/>
    <property type="evidence" value="ECO:0007669"/>
    <property type="project" value="InterPro"/>
</dbReference>
<dbReference type="SUPFAM" id="SSF52540">
    <property type="entry name" value="P-loop containing nucleoside triphosphate hydrolases"/>
    <property type="match status" value="1"/>
</dbReference>
<name>A0AAX0YR85_9GAMM</name>
<reference evidence="2 3" key="1">
    <citation type="submission" date="2018-01" db="EMBL/GenBank/DDBJ databases">
        <title>Whole genome sequencing of Histamine producing bacteria.</title>
        <authorList>
            <person name="Butler K."/>
        </authorList>
    </citation>
    <scope>NUCLEOTIDE SEQUENCE [LARGE SCALE GENOMIC DNA]</scope>
    <source>
        <strain evidence="2 3">A1-4</strain>
    </source>
</reference>
<dbReference type="EMBL" id="PYOZ01000010">
    <property type="protein sequence ID" value="PSX44132.1"/>
    <property type="molecule type" value="Genomic_DNA"/>
</dbReference>
<accession>A0AAX0YR85</accession>
<comment type="caution">
    <text evidence="2">The sequence shown here is derived from an EMBL/GenBank/DDBJ whole genome shotgun (WGS) entry which is preliminary data.</text>
</comment>
<evidence type="ECO:0000259" key="1">
    <source>
        <dbReference type="Pfam" id="PF07728"/>
    </source>
</evidence>
<dbReference type="RefSeq" id="WP_052957433.1">
    <property type="nucleotide sequence ID" value="NZ_JZTB01000014.1"/>
</dbReference>
<evidence type="ECO:0000313" key="3">
    <source>
        <dbReference type="Proteomes" id="UP000240728"/>
    </source>
</evidence>
<dbReference type="GO" id="GO:0005524">
    <property type="term" value="F:ATP binding"/>
    <property type="evidence" value="ECO:0007669"/>
    <property type="project" value="InterPro"/>
</dbReference>
<protein>
    <recommendedName>
        <fullName evidence="1">ATPase dynein-related AAA domain-containing protein</fullName>
    </recommendedName>
</protein>
<dbReference type="Pfam" id="PF07728">
    <property type="entry name" value="AAA_5"/>
    <property type="match status" value="1"/>
</dbReference>
<feature type="domain" description="ATPase dynein-related AAA" evidence="1">
    <location>
        <begin position="91"/>
        <end position="228"/>
    </location>
</feature>
<dbReference type="InterPro" id="IPR011704">
    <property type="entry name" value="ATPase_dyneun-rel_AAA"/>
</dbReference>
<dbReference type="Gene3D" id="3.40.50.300">
    <property type="entry name" value="P-loop containing nucleotide triphosphate hydrolases"/>
    <property type="match status" value="1"/>
</dbReference>
<organism evidence="2 3">
    <name type="scientific">Photobacterium kishitanii</name>
    <dbReference type="NCBI Taxonomy" id="318456"/>
    <lineage>
        <taxon>Bacteria</taxon>
        <taxon>Pseudomonadati</taxon>
        <taxon>Pseudomonadota</taxon>
        <taxon>Gammaproteobacteria</taxon>
        <taxon>Vibrionales</taxon>
        <taxon>Vibrionaceae</taxon>
        <taxon>Photobacterium</taxon>
    </lineage>
</organism>
<proteinExistence type="predicted"/>
<gene>
    <name evidence="2" type="ORF">C0W53_16010</name>
</gene>
<evidence type="ECO:0000313" key="2">
    <source>
        <dbReference type="EMBL" id="PSX44132.1"/>
    </source>
</evidence>
<keyword evidence="3" id="KW-1185">Reference proteome</keyword>
<dbReference type="AlphaFoldDB" id="A0AAX0YR85"/>
<sequence>MSNDKAIITKQITNLFGMDRNNPEFIAGTEITDFKIFGEVTKSNWAHKLFIPKRPAVPFNLVDVEYYKFESEMFGFLYNFLMTPNGSFAWLFGPSGTGKSSAPSQLCARLNWPFFEFNASKRTERIDLEGSYIPTEGGMEFFEGPLTKAATIGGVLLINEPSLMEASELAGLNDIKPGKPFFLASKNCEIIVHKNFRLILADNTNGSGQGTMFGYVGTNKMNSAFLDRCRGFGARYMETSDEVDMVLNKIKMAFTNGDFLISEKAFNDFISELEQVIETLVDFANALRTEAEAQQLSFPMTPRTVLDIVACMLQYRMCDNKLVKAIQQCYLWQFNDAERVKVDQLFKSKFNISIIEKSRRAA</sequence>